<evidence type="ECO:0000313" key="3">
    <source>
        <dbReference type="EMBL" id="MFB9839585.1"/>
    </source>
</evidence>
<dbReference type="EMBL" id="JBHLZP010000752">
    <property type="protein sequence ID" value="MFB9839585.1"/>
    <property type="molecule type" value="Genomic_DNA"/>
</dbReference>
<reference evidence="3 4" key="1">
    <citation type="submission" date="2024-09" db="EMBL/GenBank/DDBJ databases">
        <authorList>
            <person name="Sun Q."/>
            <person name="Mori K."/>
        </authorList>
    </citation>
    <scope>NUCLEOTIDE SEQUENCE [LARGE SCALE GENOMIC DNA]</scope>
    <source>
        <strain evidence="3 4">TBRC 0563</strain>
    </source>
</reference>
<evidence type="ECO:0000256" key="1">
    <source>
        <dbReference type="SAM" id="MobiDB-lite"/>
    </source>
</evidence>
<keyword evidence="4" id="KW-1185">Reference proteome</keyword>
<evidence type="ECO:0008006" key="5">
    <source>
        <dbReference type="Google" id="ProtNLM"/>
    </source>
</evidence>
<evidence type="ECO:0000313" key="4">
    <source>
        <dbReference type="Proteomes" id="UP001589627"/>
    </source>
</evidence>
<feature type="region of interest" description="Disordered" evidence="1">
    <location>
        <begin position="1"/>
        <end position="53"/>
    </location>
</feature>
<proteinExistence type="predicted"/>
<keyword evidence="2" id="KW-1133">Transmembrane helix</keyword>
<dbReference type="Proteomes" id="UP001589627">
    <property type="component" value="Unassembled WGS sequence"/>
</dbReference>
<evidence type="ECO:0000256" key="2">
    <source>
        <dbReference type="SAM" id="Phobius"/>
    </source>
</evidence>
<feature type="compositionally biased region" description="Basic and acidic residues" evidence="1">
    <location>
        <begin position="1"/>
        <end position="16"/>
    </location>
</feature>
<dbReference type="RefSeq" id="WP_378212730.1">
    <property type="nucleotide sequence ID" value="NZ_JBHLZP010000752.1"/>
</dbReference>
<feature type="transmembrane region" description="Helical" evidence="2">
    <location>
        <begin position="66"/>
        <end position="86"/>
    </location>
</feature>
<comment type="caution">
    <text evidence="3">The sequence shown here is derived from an EMBL/GenBank/DDBJ whole genome shotgun (WGS) entry which is preliminary data.</text>
</comment>
<keyword evidence="2" id="KW-0472">Membrane</keyword>
<name>A0ABV5YX44_9ACTN</name>
<gene>
    <name evidence="3" type="ORF">ACFFNX_46330</name>
</gene>
<feature type="transmembrane region" description="Helical" evidence="2">
    <location>
        <begin position="123"/>
        <end position="144"/>
    </location>
</feature>
<accession>A0ABV5YX44</accession>
<protein>
    <recommendedName>
        <fullName evidence="5">YGGT family protein</fullName>
    </recommendedName>
</protein>
<keyword evidence="2" id="KW-0812">Transmembrane</keyword>
<sequence>MTKRREESEKAAKADGEESGTAGRTDPTARTEPATTAHRGPGRRARDGEPLRTGVRRVSATAADAVRILAMIICVLLALHIAFAVFSANPDNSIVRTVNDWADWFAWRFRDMFVPKDERVEVLVNYGIAAVVYLIVGRVAAGLIRRIR</sequence>
<organism evidence="3 4">
    <name type="scientific">Actinoallomurus acaciae</name>
    <dbReference type="NCBI Taxonomy" id="502577"/>
    <lineage>
        <taxon>Bacteria</taxon>
        <taxon>Bacillati</taxon>
        <taxon>Actinomycetota</taxon>
        <taxon>Actinomycetes</taxon>
        <taxon>Streptosporangiales</taxon>
        <taxon>Thermomonosporaceae</taxon>
        <taxon>Actinoallomurus</taxon>
    </lineage>
</organism>